<dbReference type="EMBL" id="JAAABJ010000248">
    <property type="protein sequence ID" value="NAW50285.1"/>
    <property type="molecule type" value="Genomic_DNA"/>
</dbReference>
<proteinExistence type="predicted"/>
<dbReference type="PROSITE" id="PS51257">
    <property type="entry name" value="PROKAR_LIPOPROTEIN"/>
    <property type="match status" value="1"/>
</dbReference>
<keyword evidence="1" id="KW-1133">Transmembrane helix</keyword>
<evidence type="ECO:0000313" key="4">
    <source>
        <dbReference type="Proteomes" id="UP000553459"/>
    </source>
</evidence>
<keyword evidence="1" id="KW-0812">Transmembrane</keyword>
<dbReference type="RefSeq" id="WP_166518639.1">
    <property type="nucleotide sequence ID" value="NZ_JAAABJ010000248.1"/>
</dbReference>
<dbReference type="InterPro" id="IPR011871">
    <property type="entry name" value="Fib_succ_major"/>
</dbReference>
<accession>A0A845PRJ4</accession>
<evidence type="ECO:0000313" key="3">
    <source>
        <dbReference type="EMBL" id="NAW50285.1"/>
    </source>
</evidence>
<evidence type="ECO:0000256" key="1">
    <source>
        <dbReference type="SAM" id="Phobius"/>
    </source>
</evidence>
<dbReference type="Proteomes" id="UP000553459">
    <property type="component" value="Unassembled WGS sequence"/>
</dbReference>
<name>A0A845PRJ4_9FLAO</name>
<feature type="transmembrane region" description="Helical" evidence="1">
    <location>
        <begin position="12"/>
        <end position="32"/>
    </location>
</feature>
<gene>
    <name evidence="3" type="ORF">GNY06_02410</name>
</gene>
<reference evidence="3 4" key="1">
    <citation type="submission" date="2019-11" db="EMBL/GenBank/DDBJ databases">
        <title>Characterization of Elizabethkingia argenteiflava sp. nov., isolated from inner surface of Soybean Pods.</title>
        <authorList>
            <person name="Mo S."/>
        </authorList>
    </citation>
    <scope>NUCLEOTIDE SEQUENCE [LARGE SCALE GENOMIC DNA]</scope>
    <source>
        <strain evidence="3 4">YB22</strain>
    </source>
</reference>
<keyword evidence="4" id="KW-1185">Reference proteome</keyword>
<evidence type="ECO:0000259" key="2">
    <source>
        <dbReference type="Pfam" id="PF09603"/>
    </source>
</evidence>
<keyword evidence="1" id="KW-0472">Membrane</keyword>
<sequence length="566" mass="62225">MQKQTLHNRKKFYVNFRGSIPVLMGLLLGVSACRSSESDAHNLSAVSGGGVAQVKFNVLGSNYDGISTNKYKALSHQKDFSSNGAIQRKEVDINERYYMEVELVPQAASGGVSLRGATQQQKGEQISTFQKGNKYQVAAYDTDGKFVDQQELIHGKEGDAKFDLPGGKDYTFVSFSVNSQKDLPPVKFEGDVKALESSVIKDMNGSLDFMYFKKTMQVVESKINFVDVVFKHKFSEVVVNIDAQETEYPIAQAEAIFDSHYPTASIELANGEVDRSGKMTTANVSFPNLGKNTASSSKVIINGETETGTFTIKKLVIGENNTKPLTMENVVALKDLKINPGVRYDLNLTIHPKDRYLTHKGIPAALIGGQIWMRHNVGADFTTDPDKPTKETSGKYYQWGRKESIAGPDSFTGALGNWNIPQRPANVWNLGTETEPVKNEANDPCPEGYRVPTSAEFDQLEKAGTWYRSIGGAWATSQAGIAGDFSKAGVLVSRRKRSVFLTFPAPGYRSNVDGSLKWRAGSGTYWSSSPTFGGSLLVLQNEARRQGQFAEHNFNAGYNIRCIAEK</sequence>
<organism evidence="3 4">
    <name type="scientific">Elizabethkingia argenteiflava</name>
    <dbReference type="NCBI Taxonomy" id="2681556"/>
    <lineage>
        <taxon>Bacteria</taxon>
        <taxon>Pseudomonadati</taxon>
        <taxon>Bacteroidota</taxon>
        <taxon>Flavobacteriia</taxon>
        <taxon>Flavobacteriales</taxon>
        <taxon>Weeksellaceae</taxon>
        <taxon>Elizabethkingia</taxon>
    </lineage>
</organism>
<comment type="caution">
    <text evidence="3">The sequence shown here is derived from an EMBL/GenBank/DDBJ whole genome shotgun (WGS) entry which is preliminary data.</text>
</comment>
<protein>
    <recommendedName>
        <fullName evidence="2">Fibrobacter succinogenes major paralogous domain-containing protein</fullName>
    </recommendedName>
</protein>
<feature type="domain" description="Fibrobacter succinogenes major paralogous" evidence="2">
    <location>
        <begin position="367"/>
        <end position="563"/>
    </location>
</feature>
<dbReference type="Pfam" id="PF09603">
    <property type="entry name" value="Fib_succ_major"/>
    <property type="match status" value="1"/>
</dbReference>
<dbReference type="AlphaFoldDB" id="A0A845PRJ4"/>